<proteinExistence type="inferred from homology"/>
<dbReference type="InterPro" id="IPR013785">
    <property type="entry name" value="Aldolase_TIM"/>
</dbReference>
<organism evidence="6 7">
    <name type="scientific">Shouchella xiaoxiensis</name>
    <dbReference type="NCBI Taxonomy" id="766895"/>
    <lineage>
        <taxon>Bacteria</taxon>
        <taxon>Bacillati</taxon>
        <taxon>Bacillota</taxon>
        <taxon>Bacilli</taxon>
        <taxon>Bacillales</taxon>
        <taxon>Bacillaceae</taxon>
        <taxon>Shouchella</taxon>
    </lineage>
</organism>
<evidence type="ECO:0000256" key="2">
    <source>
        <dbReference type="ARBA" id="ARBA00006906"/>
    </source>
</evidence>
<evidence type="ECO:0000256" key="3">
    <source>
        <dbReference type="ARBA" id="ARBA00011233"/>
    </source>
</evidence>
<accession>A0ABS2SYU7</accession>
<dbReference type="NCBIfam" id="TIGR01182">
    <property type="entry name" value="eda"/>
    <property type="match status" value="1"/>
</dbReference>
<evidence type="ECO:0000256" key="4">
    <source>
        <dbReference type="ARBA" id="ARBA00023239"/>
    </source>
</evidence>
<comment type="subunit">
    <text evidence="3">Homotrimer.</text>
</comment>
<dbReference type="SUPFAM" id="SSF51569">
    <property type="entry name" value="Aldolase"/>
    <property type="match status" value="1"/>
</dbReference>
<evidence type="ECO:0000313" key="6">
    <source>
        <dbReference type="EMBL" id="MBM7840707.1"/>
    </source>
</evidence>
<sequence>MNTLDAIKTHQLIAIIRGANEEDILPIGQALQDGGVKLVEVTLNTANALAGIRRLKEAFGDEMKIGAGTVLDPESAKAAIDAGADFILAPSVKLETIQLTKRYGKVSIPGAFTPTEIVTAFENGADLIKVFPASVGAQYFKDLKGPLPHIPLVPTGGVNETNIQAFKQAGATAFGIGSSLVDTKQEVTEDYLEALTKKAAHFVKLIQ</sequence>
<dbReference type="GO" id="GO:0008675">
    <property type="term" value="F:2-dehydro-3-deoxy-phosphogluconate aldolase activity"/>
    <property type="evidence" value="ECO:0007669"/>
    <property type="project" value="UniProtKB-EC"/>
</dbReference>
<dbReference type="PANTHER" id="PTHR30246:SF1">
    <property type="entry name" value="2-DEHYDRO-3-DEOXY-6-PHOSPHOGALACTONATE ALDOLASE-RELATED"/>
    <property type="match status" value="1"/>
</dbReference>
<comment type="caution">
    <text evidence="6">The sequence shown here is derived from an EMBL/GenBank/DDBJ whole genome shotgun (WGS) entry which is preliminary data.</text>
</comment>
<keyword evidence="7" id="KW-1185">Reference proteome</keyword>
<dbReference type="PANTHER" id="PTHR30246">
    <property type="entry name" value="2-KETO-3-DEOXY-6-PHOSPHOGLUCONATE ALDOLASE"/>
    <property type="match status" value="1"/>
</dbReference>
<dbReference type="CDD" id="cd00452">
    <property type="entry name" value="KDPG_aldolase"/>
    <property type="match status" value="1"/>
</dbReference>
<name>A0ABS2SYU7_9BACI</name>
<comment type="pathway">
    <text evidence="1">Carbohydrate acid metabolism.</text>
</comment>
<keyword evidence="5" id="KW-0119">Carbohydrate metabolism</keyword>
<comment type="similarity">
    <text evidence="2">Belongs to the KHG/KDPG aldolase family.</text>
</comment>
<dbReference type="Gene3D" id="3.20.20.70">
    <property type="entry name" value="Aldolase class I"/>
    <property type="match status" value="1"/>
</dbReference>
<reference evidence="6" key="1">
    <citation type="submission" date="2021-01" db="EMBL/GenBank/DDBJ databases">
        <title>Genomic Encyclopedia of Type Strains, Phase IV (KMG-IV): sequencing the most valuable type-strain genomes for metagenomic binning, comparative biology and taxonomic classification.</title>
        <authorList>
            <person name="Goeker M."/>
        </authorList>
    </citation>
    <scope>NUCLEOTIDE SEQUENCE</scope>
    <source>
        <strain evidence="6">DSM 21943</strain>
    </source>
</reference>
<dbReference type="GO" id="GO:0106009">
    <property type="term" value="F:(4S)-4-hydroxy-2-oxoglutarate aldolase activity"/>
    <property type="evidence" value="ECO:0007669"/>
    <property type="project" value="UniProtKB-EC"/>
</dbReference>
<keyword evidence="4 6" id="KW-0456">Lyase</keyword>
<dbReference type="EC" id="4.1.3.42" evidence="6"/>
<dbReference type="EC" id="4.1.2.14" evidence="6"/>
<evidence type="ECO:0000256" key="5">
    <source>
        <dbReference type="ARBA" id="ARBA00023277"/>
    </source>
</evidence>
<protein>
    <submittedName>
        <fullName evidence="6">2-dehydro-3-deoxyphosphogluconate aldolase/(4S)-4-hydroxy-2-oxoglutarate aldolase</fullName>
        <ecNumber evidence="6">4.1.2.14</ecNumber>
        <ecNumber evidence="6">4.1.3.42</ecNumber>
    </submittedName>
</protein>
<dbReference type="EMBL" id="JAFBCV010000016">
    <property type="protein sequence ID" value="MBM7840707.1"/>
    <property type="molecule type" value="Genomic_DNA"/>
</dbReference>
<evidence type="ECO:0000256" key="1">
    <source>
        <dbReference type="ARBA" id="ARBA00004761"/>
    </source>
</evidence>
<dbReference type="Proteomes" id="UP001179280">
    <property type="component" value="Unassembled WGS sequence"/>
</dbReference>
<dbReference type="Pfam" id="PF01081">
    <property type="entry name" value="Aldolase"/>
    <property type="match status" value="1"/>
</dbReference>
<gene>
    <name evidence="6" type="ORF">JOC54_004000</name>
</gene>
<dbReference type="InterPro" id="IPR000887">
    <property type="entry name" value="Aldlse_KDPG_KHG"/>
</dbReference>
<evidence type="ECO:0000313" key="7">
    <source>
        <dbReference type="Proteomes" id="UP001179280"/>
    </source>
</evidence>
<dbReference type="RefSeq" id="WP_204468465.1">
    <property type="nucleotide sequence ID" value="NZ_JAFBCV010000016.1"/>
</dbReference>